<organism evidence="2 3">
    <name type="scientific">Australozyma saopauloensis</name>
    <dbReference type="NCBI Taxonomy" id="291208"/>
    <lineage>
        <taxon>Eukaryota</taxon>
        <taxon>Fungi</taxon>
        <taxon>Dikarya</taxon>
        <taxon>Ascomycota</taxon>
        <taxon>Saccharomycotina</taxon>
        <taxon>Pichiomycetes</taxon>
        <taxon>Metschnikowiaceae</taxon>
        <taxon>Australozyma</taxon>
    </lineage>
</organism>
<evidence type="ECO:0000313" key="3">
    <source>
        <dbReference type="Proteomes" id="UP001338582"/>
    </source>
</evidence>
<protein>
    <submittedName>
        <fullName evidence="2">Uncharacterized protein</fullName>
    </submittedName>
</protein>
<dbReference type="Proteomes" id="UP001338582">
    <property type="component" value="Chromosome 3"/>
</dbReference>
<proteinExistence type="predicted"/>
<gene>
    <name evidence="2" type="ORF">PUMCH_002863</name>
</gene>
<dbReference type="RefSeq" id="XP_062877925.1">
    <property type="nucleotide sequence ID" value="XM_063021855.1"/>
</dbReference>
<dbReference type="EMBL" id="CP138896">
    <property type="protein sequence ID" value="WPK25543.1"/>
    <property type="molecule type" value="Genomic_DNA"/>
</dbReference>
<dbReference type="GeneID" id="88173927"/>
<accession>A0AAX4HAG6</accession>
<evidence type="ECO:0000313" key="2">
    <source>
        <dbReference type="EMBL" id="WPK25543.1"/>
    </source>
</evidence>
<feature type="region of interest" description="Disordered" evidence="1">
    <location>
        <begin position="1"/>
        <end position="34"/>
    </location>
</feature>
<sequence>MVGLGPGDDAVQPVQPNVQVPNPSRPELAQVDENPELERRFRELSRSMLNRFAKDEGKVKCDDDYELLLRFLLEPPGMKLIEVLSKEPYDRKLTRLLKYLLKAKREGDAYTLPAKQQNLAIDLIRDLIGEVGDDISDKDRKAFLEPLVTKAAQKFLEGFNNAIWNEKPFLPQLLLTILESLNKGVIEPEHRAPPANPENQMQALVNGYAKTEFGSFVFTKLFSLPPSPEMIDIMKAISSGNDKAIELISSMATLMSADSVEDPSPLEIVGLVSTMSSHAGLELILSLYQPSTRDNFKQYIRDRYSSLTSEIPENTNEGNWPCEHIGRTSWTPKLFELDPPDSNECPPLSQISIKSTLKSHLVDIEDFENMIFDMIDFQLQLVIYKPSLIERKLVTVILYSVKDSVVAQTCFLRESYRKIFESLIRKVEYLDAVLSGELVAEHPIPNLQLGVDIYNQYQTMTEENLRKLEDLVKPNKENDVHLKAGPFVIWTTFQSCSITKLQLALKEFQMLTYSVLGGILYFESEKGWNRLDTLALLADLADVDRSDMNAPDEPAQDKFSELLATSRSPELFQERFINGKLFNHIDKSQWENWFVLLYLKMIGKYCHGPDGTPYVLN</sequence>
<reference evidence="2 3" key="1">
    <citation type="submission" date="2023-10" db="EMBL/GenBank/DDBJ databases">
        <title>Draft Genome Sequence of Candida saopaulonensis from a very Premature Infant with Sepsis.</title>
        <authorList>
            <person name="Ning Y."/>
            <person name="Dai R."/>
            <person name="Xiao M."/>
            <person name="Xu Y."/>
            <person name="Yan Q."/>
            <person name="Zhang L."/>
        </authorList>
    </citation>
    <scope>NUCLEOTIDE SEQUENCE [LARGE SCALE GENOMIC DNA]</scope>
    <source>
        <strain evidence="2 3">19XY460</strain>
    </source>
</reference>
<dbReference type="KEGG" id="asau:88173927"/>
<keyword evidence="3" id="KW-1185">Reference proteome</keyword>
<dbReference type="AlphaFoldDB" id="A0AAX4HAG6"/>
<name>A0AAX4HAG6_9ASCO</name>
<evidence type="ECO:0000256" key="1">
    <source>
        <dbReference type="SAM" id="MobiDB-lite"/>
    </source>
</evidence>
<feature type="compositionally biased region" description="Low complexity" evidence="1">
    <location>
        <begin position="11"/>
        <end position="22"/>
    </location>
</feature>